<feature type="non-terminal residue" evidence="1">
    <location>
        <position position="1"/>
    </location>
</feature>
<evidence type="ECO:0000313" key="2">
    <source>
        <dbReference type="Proteomes" id="UP000324897"/>
    </source>
</evidence>
<gene>
    <name evidence="1" type="ORF">EJB05_40086</name>
</gene>
<dbReference type="AlphaFoldDB" id="A0A5J9TZC4"/>
<evidence type="ECO:0008006" key="3">
    <source>
        <dbReference type="Google" id="ProtNLM"/>
    </source>
</evidence>
<comment type="caution">
    <text evidence="1">The sequence shown here is derived from an EMBL/GenBank/DDBJ whole genome shotgun (WGS) entry which is preliminary data.</text>
</comment>
<dbReference type="Gene3D" id="3.40.50.1820">
    <property type="entry name" value="alpha/beta hydrolase"/>
    <property type="match status" value="1"/>
</dbReference>
<accession>A0A5J9TZC4</accession>
<keyword evidence="2" id="KW-1185">Reference proteome</keyword>
<evidence type="ECO:0000313" key="1">
    <source>
        <dbReference type="EMBL" id="TVU16517.1"/>
    </source>
</evidence>
<dbReference type="InterPro" id="IPR029058">
    <property type="entry name" value="AB_hydrolase_fold"/>
</dbReference>
<reference evidence="1 2" key="1">
    <citation type="journal article" date="2019" name="Sci. Rep.">
        <title>A high-quality genome of Eragrostis curvula grass provides insights into Poaceae evolution and supports new strategies to enhance forage quality.</title>
        <authorList>
            <person name="Carballo J."/>
            <person name="Santos B.A.C.M."/>
            <person name="Zappacosta D."/>
            <person name="Garbus I."/>
            <person name="Selva J.P."/>
            <person name="Gallo C.A."/>
            <person name="Diaz A."/>
            <person name="Albertini E."/>
            <person name="Caccamo M."/>
            <person name="Echenique V."/>
        </authorList>
    </citation>
    <scope>NUCLEOTIDE SEQUENCE [LARGE SCALE GENOMIC DNA]</scope>
    <source>
        <strain evidence="2">cv. Victoria</strain>
        <tissue evidence="1">Leaf</tissue>
    </source>
</reference>
<dbReference type="OrthoDB" id="2418081at2759"/>
<dbReference type="Proteomes" id="UP000324897">
    <property type="component" value="Unassembled WGS sequence"/>
</dbReference>
<name>A0A5J9TZC4_9POAL</name>
<dbReference type="EMBL" id="RWGY01000031">
    <property type="protein sequence ID" value="TVU16517.1"/>
    <property type="molecule type" value="Genomic_DNA"/>
</dbReference>
<dbReference type="Gramene" id="TVU16517">
    <property type="protein sequence ID" value="TVU16517"/>
    <property type="gene ID" value="EJB05_40086"/>
</dbReference>
<proteinExistence type="predicted"/>
<protein>
    <recommendedName>
        <fullName evidence="3">Phospholipase/carboxylesterase/thioesterase domain-containing protein</fullName>
    </recommendedName>
</protein>
<sequence>MEEPAAARTRGCVFAVWLHGLGNCGRANEPIADHFSAAAFVNTRWAFPTAPTSPVTCNHARFSGFMGQPTR</sequence>
<organism evidence="1 2">
    <name type="scientific">Eragrostis curvula</name>
    <name type="common">weeping love grass</name>
    <dbReference type="NCBI Taxonomy" id="38414"/>
    <lineage>
        <taxon>Eukaryota</taxon>
        <taxon>Viridiplantae</taxon>
        <taxon>Streptophyta</taxon>
        <taxon>Embryophyta</taxon>
        <taxon>Tracheophyta</taxon>
        <taxon>Spermatophyta</taxon>
        <taxon>Magnoliopsida</taxon>
        <taxon>Liliopsida</taxon>
        <taxon>Poales</taxon>
        <taxon>Poaceae</taxon>
        <taxon>PACMAD clade</taxon>
        <taxon>Chloridoideae</taxon>
        <taxon>Eragrostideae</taxon>
        <taxon>Eragrostidinae</taxon>
        <taxon>Eragrostis</taxon>
    </lineage>
</organism>